<keyword evidence="3" id="KW-1185">Reference proteome</keyword>
<feature type="compositionally biased region" description="Low complexity" evidence="1">
    <location>
        <begin position="56"/>
        <end position="67"/>
    </location>
</feature>
<sequence>MVLMDSDDVRRFGVHARPMLPEQSFHPRKIYFLVDCNSRRAVSGLLNTTTAKETPPRIGIGIGPRKISLSRRRRSFRQKKQEKGPGVGSL</sequence>
<evidence type="ECO:0000313" key="2">
    <source>
        <dbReference type="EMBL" id="KAK1274178.1"/>
    </source>
</evidence>
<evidence type="ECO:0000313" key="3">
    <source>
        <dbReference type="Proteomes" id="UP001179952"/>
    </source>
</evidence>
<dbReference type="Proteomes" id="UP001179952">
    <property type="component" value="Unassembled WGS sequence"/>
</dbReference>
<reference evidence="2" key="2">
    <citation type="submission" date="2023-06" db="EMBL/GenBank/DDBJ databases">
        <authorList>
            <person name="Ma L."/>
            <person name="Liu K.-W."/>
            <person name="Li Z."/>
            <person name="Hsiao Y.-Y."/>
            <person name="Qi Y."/>
            <person name="Fu T."/>
            <person name="Tang G."/>
            <person name="Zhang D."/>
            <person name="Sun W.-H."/>
            <person name="Liu D.-K."/>
            <person name="Li Y."/>
            <person name="Chen G.-Z."/>
            <person name="Liu X.-D."/>
            <person name="Liao X.-Y."/>
            <person name="Jiang Y.-T."/>
            <person name="Yu X."/>
            <person name="Hao Y."/>
            <person name="Huang J."/>
            <person name="Zhao X.-W."/>
            <person name="Ke S."/>
            <person name="Chen Y.-Y."/>
            <person name="Wu W.-L."/>
            <person name="Hsu J.-L."/>
            <person name="Lin Y.-F."/>
            <person name="Huang M.-D."/>
            <person name="Li C.-Y."/>
            <person name="Huang L."/>
            <person name="Wang Z.-W."/>
            <person name="Zhao X."/>
            <person name="Zhong W.-Y."/>
            <person name="Peng D.-H."/>
            <person name="Ahmad S."/>
            <person name="Lan S."/>
            <person name="Zhang J.-S."/>
            <person name="Tsai W.-C."/>
            <person name="Van De Peer Y."/>
            <person name="Liu Z.-J."/>
        </authorList>
    </citation>
    <scope>NUCLEOTIDE SEQUENCE</scope>
    <source>
        <strain evidence="2">SCP</strain>
        <tissue evidence="2">Leaves</tissue>
    </source>
</reference>
<dbReference type="EMBL" id="JAUJYN010000004">
    <property type="protein sequence ID" value="KAK1274178.1"/>
    <property type="molecule type" value="Genomic_DNA"/>
</dbReference>
<comment type="caution">
    <text evidence="2">The sequence shown here is derived from an EMBL/GenBank/DDBJ whole genome shotgun (WGS) entry which is preliminary data.</text>
</comment>
<proteinExistence type="predicted"/>
<name>A0AAV9BDN8_ACOGR</name>
<organism evidence="2 3">
    <name type="scientific">Acorus gramineus</name>
    <name type="common">Dwarf sweet flag</name>
    <dbReference type="NCBI Taxonomy" id="55184"/>
    <lineage>
        <taxon>Eukaryota</taxon>
        <taxon>Viridiplantae</taxon>
        <taxon>Streptophyta</taxon>
        <taxon>Embryophyta</taxon>
        <taxon>Tracheophyta</taxon>
        <taxon>Spermatophyta</taxon>
        <taxon>Magnoliopsida</taxon>
        <taxon>Liliopsida</taxon>
        <taxon>Acoraceae</taxon>
        <taxon>Acorus</taxon>
    </lineage>
</organism>
<reference evidence="2" key="1">
    <citation type="journal article" date="2023" name="Nat. Commun.">
        <title>Diploid and tetraploid genomes of Acorus and the evolution of monocots.</title>
        <authorList>
            <person name="Ma L."/>
            <person name="Liu K.W."/>
            <person name="Li Z."/>
            <person name="Hsiao Y.Y."/>
            <person name="Qi Y."/>
            <person name="Fu T."/>
            <person name="Tang G.D."/>
            <person name="Zhang D."/>
            <person name="Sun W.H."/>
            <person name="Liu D.K."/>
            <person name="Li Y."/>
            <person name="Chen G.Z."/>
            <person name="Liu X.D."/>
            <person name="Liao X.Y."/>
            <person name="Jiang Y.T."/>
            <person name="Yu X."/>
            <person name="Hao Y."/>
            <person name="Huang J."/>
            <person name="Zhao X.W."/>
            <person name="Ke S."/>
            <person name="Chen Y.Y."/>
            <person name="Wu W.L."/>
            <person name="Hsu J.L."/>
            <person name="Lin Y.F."/>
            <person name="Huang M.D."/>
            <person name="Li C.Y."/>
            <person name="Huang L."/>
            <person name="Wang Z.W."/>
            <person name="Zhao X."/>
            <person name="Zhong W.Y."/>
            <person name="Peng D.H."/>
            <person name="Ahmad S."/>
            <person name="Lan S."/>
            <person name="Zhang J.S."/>
            <person name="Tsai W.C."/>
            <person name="Van de Peer Y."/>
            <person name="Liu Z.J."/>
        </authorList>
    </citation>
    <scope>NUCLEOTIDE SEQUENCE</scope>
    <source>
        <strain evidence="2">SCP</strain>
    </source>
</reference>
<evidence type="ECO:0000256" key="1">
    <source>
        <dbReference type="SAM" id="MobiDB-lite"/>
    </source>
</evidence>
<gene>
    <name evidence="2" type="ORF">QJS04_geneDACA009744</name>
</gene>
<accession>A0AAV9BDN8</accession>
<feature type="region of interest" description="Disordered" evidence="1">
    <location>
        <begin position="47"/>
        <end position="90"/>
    </location>
</feature>
<feature type="compositionally biased region" description="Basic residues" evidence="1">
    <location>
        <begin position="68"/>
        <end position="80"/>
    </location>
</feature>
<dbReference type="AlphaFoldDB" id="A0AAV9BDN8"/>
<protein>
    <submittedName>
        <fullName evidence="2">Uncharacterized protein</fullName>
    </submittedName>
</protein>